<dbReference type="EMBL" id="LXQA010522650">
    <property type="protein sequence ID" value="MCI57054.1"/>
    <property type="molecule type" value="Genomic_DNA"/>
</dbReference>
<protein>
    <submittedName>
        <fullName evidence="1">Uncharacterized protein</fullName>
    </submittedName>
</protein>
<evidence type="ECO:0000313" key="1">
    <source>
        <dbReference type="EMBL" id="MCI57054.1"/>
    </source>
</evidence>
<proteinExistence type="predicted"/>
<organism evidence="1 2">
    <name type="scientific">Trifolium medium</name>
    <dbReference type="NCBI Taxonomy" id="97028"/>
    <lineage>
        <taxon>Eukaryota</taxon>
        <taxon>Viridiplantae</taxon>
        <taxon>Streptophyta</taxon>
        <taxon>Embryophyta</taxon>
        <taxon>Tracheophyta</taxon>
        <taxon>Spermatophyta</taxon>
        <taxon>Magnoliopsida</taxon>
        <taxon>eudicotyledons</taxon>
        <taxon>Gunneridae</taxon>
        <taxon>Pentapetalae</taxon>
        <taxon>rosids</taxon>
        <taxon>fabids</taxon>
        <taxon>Fabales</taxon>
        <taxon>Fabaceae</taxon>
        <taxon>Papilionoideae</taxon>
        <taxon>50 kb inversion clade</taxon>
        <taxon>NPAAA clade</taxon>
        <taxon>Hologalegina</taxon>
        <taxon>IRL clade</taxon>
        <taxon>Trifolieae</taxon>
        <taxon>Trifolium</taxon>
    </lineage>
</organism>
<keyword evidence="2" id="KW-1185">Reference proteome</keyword>
<name>A0A392T960_9FABA</name>
<accession>A0A392T960</accession>
<evidence type="ECO:0000313" key="2">
    <source>
        <dbReference type="Proteomes" id="UP000265520"/>
    </source>
</evidence>
<reference evidence="1 2" key="1">
    <citation type="journal article" date="2018" name="Front. Plant Sci.">
        <title>Red Clover (Trifolium pratense) and Zigzag Clover (T. medium) - A Picture of Genomic Similarities and Differences.</title>
        <authorList>
            <person name="Dluhosova J."/>
            <person name="Istvanek J."/>
            <person name="Nedelnik J."/>
            <person name="Repkova J."/>
        </authorList>
    </citation>
    <scope>NUCLEOTIDE SEQUENCE [LARGE SCALE GENOMIC DNA]</scope>
    <source>
        <strain evidence="2">cv. 10/8</strain>
        <tissue evidence="1">Leaf</tissue>
    </source>
</reference>
<feature type="non-terminal residue" evidence="1">
    <location>
        <position position="20"/>
    </location>
</feature>
<sequence>MLATFCKNKFLPDVGPDAVT</sequence>
<dbReference type="Proteomes" id="UP000265520">
    <property type="component" value="Unassembled WGS sequence"/>
</dbReference>
<dbReference type="AlphaFoldDB" id="A0A392T960"/>
<comment type="caution">
    <text evidence="1">The sequence shown here is derived from an EMBL/GenBank/DDBJ whole genome shotgun (WGS) entry which is preliminary data.</text>
</comment>